<gene>
    <name evidence="2" type="primary">orf337</name>
</gene>
<organism evidence="2">
    <name type="scientific">Monoblepharella sp. JEL15</name>
    <dbReference type="NCBI Taxonomy" id="224130"/>
    <lineage>
        <taxon>Eukaryota</taxon>
        <taxon>Fungi</taxon>
        <taxon>Fungi incertae sedis</taxon>
        <taxon>Chytridiomycota</taxon>
        <taxon>Chytridiomycota incertae sedis</taxon>
        <taxon>Monoblepharidomycetes</taxon>
        <taxon>Monoblepharidales</taxon>
        <taxon>Monoblepharidaceae</taxon>
        <taxon>Monoblepharella</taxon>
    </lineage>
</organism>
<feature type="domain" description="Homing endonuclease LAGLIDADG" evidence="1">
    <location>
        <begin position="194"/>
        <end position="298"/>
    </location>
</feature>
<dbReference type="EMBL" id="AY182007">
    <property type="protein sequence ID" value="AAO64971.1"/>
    <property type="molecule type" value="Genomic_DNA"/>
</dbReference>
<dbReference type="InterPro" id="IPR027434">
    <property type="entry name" value="Homing_endonucl"/>
</dbReference>
<dbReference type="GeneID" id="806828"/>
<dbReference type="AlphaFoldDB" id="Q85MB1"/>
<dbReference type="InterPro" id="IPR004860">
    <property type="entry name" value="LAGLIDADG_dom"/>
</dbReference>
<evidence type="ECO:0000259" key="1">
    <source>
        <dbReference type="Pfam" id="PF00961"/>
    </source>
</evidence>
<dbReference type="PANTHER" id="PTHR36181">
    <property type="entry name" value="INTRON-ENCODED ENDONUCLEASE AI3-RELATED"/>
    <property type="match status" value="1"/>
</dbReference>
<dbReference type="GO" id="GO:0004519">
    <property type="term" value="F:endonuclease activity"/>
    <property type="evidence" value="ECO:0007669"/>
    <property type="project" value="InterPro"/>
</dbReference>
<dbReference type="Pfam" id="PF00961">
    <property type="entry name" value="LAGLIDADG_1"/>
    <property type="match status" value="2"/>
</dbReference>
<dbReference type="SUPFAM" id="SSF55608">
    <property type="entry name" value="Homing endonucleases"/>
    <property type="match status" value="2"/>
</dbReference>
<dbReference type="RefSeq" id="NP_803526.1">
    <property type="nucleotide sequence ID" value="NC_004624.1"/>
</dbReference>
<sequence>APFNTAGVKSGYMLETLLIYYGLLEDNQQVTHILYYMWNLNDYMPEFISPSSLLLSLPVMLPNPFPSFAHWLAGLIEGDGTIVVPKQDRSSKGKLTYPSVQIVFDARDYPLTAMLCKVLGNGSIARKKGSKAYIYTINNLDGLLLLITLINGKMRGPKQDQLVKLIFFLNVRNPELQLQTLASDTSPLNSNAWLTGFIDADGTFQVRTSLQTSPKRLAVSFELNQIQTTHYGLSNLPLMEMIAQFLNVNVESTRTNRENPEYRIRTSSLSTNRTIRNYLLQYPLNSSKFLNFNDWNTIFGYFEAGTHWKNVEPIVRLKGSMNNSRTTFNWDHFQRWN</sequence>
<dbReference type="Gene3D" id="3.10.28.10">
    <property type="entry name" value="Homing endonucleases"/>
    <property type="match status" value="2"/>
</dbReference>
<dbReference type="FunFam" id="3.10.28.10:FF:000007">
    <property type="entry name" value="Intron-encoded DNA endonuclease aI3"/>
    <property type="match status" value="1"/>
</dbReference>
<reference evidence="2" key="2">
    <citation type="journal article" date="2003" name="Nucleic Acids Res.">
        <title>Evolution of monoblepharidalean fungi based on complete mitochondrial genome sequences.</title>
        <authorList>
            <person name="Bullerwell C.E."/>
            <person name="Forget L."/>
            <person name="Lang B.F."/>
        </authorList>
    </citation>
    <scope>NUCLEOTIDE SEQUENCE</scope>
    <source>
        <strain evidence="2">JEL15</strain>
    </source>
</reference>
<evidence type="ECO:0000313" key="2">
    <source>
        <dbReference type="EMBL" id="AAO64971.1"/>
    </source>
</evidence>
<dbReference type="GO" id="GO:0005739">
    <property type="term" value="C:mitochondrion"/>
    <property type="evidence" value="ECO:0007669"/>
    <property type="project" value="UniProtKB-ARBA"/>
</dbReference>
<reference evidence="2" key="1">
    <citation type="submission" date="2002-11" db="EMBL/GenBank/DDBJ databases">
        <authorList>
            <person name="Lang F.B.F."/>
        </authorList>
    </citation>
    <scope>NUCLEOTIDE SEQUENCE</scope>
    <source>
        <strain evidence="2">JEL15</strain>
    </source>
</reference>
<name>Q85MB1_9FUNG</name>
<protein>
    <submittedName>
        <fullName evidence="2">Orf337</fullName>
    </submittedName>
</protein>
<dbReference type="InterPro" id="IPR051289">
    <property type="entry name" value="LAGLIDADG_Endonuclease"/>
</dbReference>
<accession>Q85MB1</accession>
<geneLocation type="mitochondrion" evidence="2"/>
<proteinExistence type="predicted"/>
<feature type="domain" description="Homing endonuclease LAGLIDADG" evidence="1">
    <location>
        <begin position="72"/>
        <end position="161"/>
    </location>
</feature>
<feature type="non-terminal residue" evidence="2">
    <location>
        <position position="1"/>
    </location>
</feature>
<keyword evidence="2" id="KW-0496">Mitochondrion</keyword>
<dbReference type="PANTHER" id="PTHR36181:SF1">
    <property type="entry name" value="LAGLIDADG ENDONUCLEASE"/>
    <property type="match status" value="1"/>
</dbReference>